<evidence type="ECO:0000256" key="6">
    <source>
        <dbReference type="ARBA" id="ARBA00023139"/>
    </source>
</evidence>
<dbReference type="InterPro" id="IPR001800">
    <property type="entry name" value="Lipoprotein_OspC"/>
</dbReference>
<keyword evidence="5" id="KW-0472">Membrane</keyword>
<dbReference type="HOGENOM" id="CLU_2231352_0_0_12"/>
<evidence type="ECO:0000256" key="8">
    <source>
        <dbReference type="ARBA" id="ARBA00023288"/>
    </source>
</evidence>
<sequence length="105" mass="10938">MSSKVKLLILKKLNTKRIAIKEAVKTKAVAFKAKLFQQNSTLGASGGTQDNHAEQAIDGTTNGSSGMHGTKELAELHSAVNTLIGTAKEILGGIIAPAKEVSPVN</sequence>
<evidence type="ECO:0000256" key="1">
    <source>
        <dbReference type="ARBA" id="ARBA00003932"/>
    </source>
</evidence>
<keyword evidence="4" id="KW-0732">Signal</keyword>
<evidence type="ECO:0000256" key="7">
    <source>
        <dbReference type="ARBA" id="ARBA00023237"/>
    </source>
</evidence>
<keyword evidence="10" id="KW-0614">Plasmid</keyword>
<reference evidence="10" key="1">
    <citation type="submission" date="2013-04" db="EMBL/GenBank/DDBJ databases">
        <title>Comparative Genomics of Relapsing Fever Spirochetes.</title>
        <authorList>
            <person name="Schwan T.G."/>
            <person name="Raffel S.J."/>
            <person name="Porcella S.F."/>
            <person name="Martens C.A."/>
            <person name="Bruno D.P."/>
            <person name="Ricklefs S.M."/>
            <person name="Barbian K.B."/>
        </authorList>
    </citation>
    <scope>NUCLEOTIDE SEQUENCE</scope>
    <source>
        <strain evidence="10">Co53</strain>
        <plasmid evidence="10">unnamed</plasmid>
    </source>
</reference>
<evidence type="ECO:0000256" key="5">
    <source>
        <dbReference type="ARBA" id="ARBA00023136"/>
    </source>
</evidence>
<keyword evidence="6" id="KW-0564">Palmitate</keyword>
<keyword evidence="8" id="KW-0449">Lipoprotein</keyword>
<evidence type="ECO:0000256" key="4">
    <source>
        <dbReference type="ARBA" id="ARBA00022729"/>
    </source>
</evidence>
<dbReference type="SUPFAM" id="SSF63515">
    <property type="entry name" value="Outer surface protein C (OspC)"/>
    <property type="match status" value="1"/>
</dbReference>
<evidence type="ECO:0000256" key="9">
    <source>
        <dbReference type="SAM" id="MobiDB-lite"/>
    </source>
</evidence>
<accession>W5SXH9</accession>
<gene>
    <name evidence="10" type="ORF">BCO_0900120</name>
</gene>
<dbReference type="Pfam" id="PF01441">
    <property type="entry name" value="Lipoprotein_6"/>
    <property type="match status" value="1"/>
</dbReference>
<dbReference type="AlphaFoldDB" id="W5SXH9"/>
<geneLocation type="plasmid" evidence="10">
    <name>unnamed</name>
</geneLocation>
<evidence type="ECO:0008006" key="11">
    <source>
        <dbReference type="Google" id="ProtNLM"/>
    </source>
</evidence>
<protein>
    <recommendedName>
        <fullName evidence="11">Variable large protein</fullName>
    </recommendedName>
</protein>
<proteinExistence type="inferred from homology"/>
<evidence type="ECO:0000256" key="2">
    <source>
        <dbReference type="ARBA" id="ARBA00004459"/>
    </source>
</evidence>
<evidence type="ECO:0000256" key="3">
    <source>
        <dbReference type="ARBA" id="ARBA00008719"/>
    </source>
</evidence>
<dbReference type="GO" id="GO:0009279">
    <property type="term" value="C:cell outer membrane"/>
    <property type="evidence" value="ECO:0007669"/>
    <property type="project" value="UniProtKB-SubCell"/>
</dbReference>
<keyword evidence="7" id="KW-0998">Cell outer membrane</keyword>
<dbReference type="RefSeq" id="WP_025408841.1">
    <property type="nucleotide sequence ID" value="NZ_CP005761.1"/>
</dbReference>
<dbReference type="Gene3D" id="1.20.120.240">
    <property type="entry name" value="Lipoprotein, type 6"/>
    <property type="match status" value="1"/>
</dbReference>
<organism evidence="10">
    <name type="scientific">Borrelia coriaceae ATCC 43381</name>
    <dbReference type="NCBI Taxonomy" id="1408429"/>
    <lineage>
        <taxon>Bacteria</taxon>
        <taxon>Pseudomonadati</taxon>
        <taxon>Spirochaetota</taxon>
        <taxon>Spirochaetia</taxon>
        <taxon>Spirochaetales</taxon>
        <taxon>Borreliaceae</taxon>
        <taxon>Borrelia</taxon>
    </lineage>
</organism>
<comment type="similarity">
    <text evidence="3">Belongs to the variable small protein (Vsp) family.</text>
</comment>
<feature type="compositionally biased region" description="Polar residues" evidence="9">
    <location>
        <begin position="58"/>
        <end position="67"/>
    </location>
</feature>
<dbReference type="EMBL" id="CP005761">
    <property type="protein sequence ID" value="AHH11620.1"/>
    <property type="molecule type" value="Genomic_DNA"/>
</dbReference>
<name>W5SXH9_9SPIR</name>
<evidence type="ECO:0000313" key="10">
    <source>
        <dbReference type="EMBL" id="AHH11620.1"/>
    </source>
</evidence>
<comment type="subcellular location">
    <subcellularLocation>
        <location evidence="2">Cell outer membrane</location>
        <topology evidence="2">Lipid-anchor</topology>
    </subcellularLocation>
</comment>
<dbReference type="InterPro" id="IPR036437">
    <property type="entry name" value="OspC-like_sf"/>
</dbReference>
<feature type="region of interest" description="Disordered" evidence="9">
    <location>
        <begin position="42"/>
        <end position="69"/>
    </location>
</feature>
<comment type="function">
    <text evidence="1">The Vlp and Vsp proteins are antigenically distinct proteins, only one vlp or vsp gene is transcriptionally active at any one time. Switching between these genes is a mechanism of host immune response evasion.</text>
</comment>